<dbReference type="InterPro" id="IPR025433">
    <property type="entry name" value="DUF4168"/>
</dbReference>
<dbReference type="Pfam" id="PF13767">
    <property type="entry name" value="DUF4168"/>
    <property type="match status" value="1"/>
</dbReference>
<evidence type="ECO:0000256" key="2">
    <source>
        <dbReference type="SAM" id="SignalP"/>
    </source>
</evidence>
<reference evidence="4 5" key="1">
    <citation type="journal article" date="2016" name="Int. J. Syst. Evol. Microbiol.">
        <title>Pontibacter aydingkolensis sp. nov., isolated from soil of a salt lake.</title>
        <authorList>
            <person name="Osman G."/>
            <person name="Zhang T."/>
            <person name="Lou K."/>
            <person name="Gao Y."/>
            <person name="Chang W."/>
            <person name="Lin Q."/>
            <person name="Yang H.M."/>
            <person name="Huo X.D."/>
            <person name="Wang N."/>
        </authorList>
    </citation>
    <scope>NUCLEOTIDE SEQUENCE [LARGE SCALE GENOMIC DNA]</scope>
    <source>
        <strain evidence="4 5">KACC 19255</strain>
    </source>
</reference>
<feature type="region of interest" description="Disordered" evidence="1">
    <location>
        <begin position="29"/>
        <end position="65"/>
    </location>
</feature>
<feature type="chain" id="PRO_5047448859" evidence="2">
    <location>
        <begin position="30"/>
        <end position="181"/>
    </location>
</feature>
<feature type="domain" description="DUF4168" evidence="3">
    <location>
        <begin position="118"/>
        <end position="174"/>
    </location>
</feature>
<gene>
    <name evidence="4" type="ORF">K0O23_03430</name>
</gene>
<keyword evidence="2" id="KW-0732">Signal</keyword>
<feature type="compositionally biased region" description="Low complexity" evidence="1">
    <location>
        <begin position="38"/>
        <end position="56"/>
    </location>
</feature>
<evidence type="ECO:0000256" key="1">
    <source>
        <dbReference type="SAM" id="MobiDB-lite"/>
    </source>
</evidence>
<name>A0ABS7CQI7_9BACT</name>
<evidence type="ECO:0000313" key="4">
    <source>
        <dbReference type="EMBL" id="MBW7466106.1"/>
    </source>
</evidence>
<keyword evidence="5" id="KW-1185">Reference proteome</keyword>
<dbReference type="RefSeq" id="WP_219875991.1">
    <property type="nucleotide sequence ID" value="NZ_JAHYXK010000002.1"/>
</dbReference>
<protein>
    <submittedName>
        <fullName evidence="4">DUF4168 domain-containing protein</fullName>
    </submittedName>
</protein>
<dbReference type="Proteomes" id="UP000813018">
    <property type="component" value="Unassembled WGS sequence"/>
</dbReference>
<organism evidence="4 5">
    <name type="scientific">Pontibacter aydingkolensis</name>
    <dbReference type="NCBI Taxonomy" id="1911536"/>
    <lineage>
        <taxon>Bacteria</taxon>
        <taxon>Pseudomonadati</taxon>
        <taxon>Bacteroidota</taxon>
        <taxon>Cytophagia</taxon>
        <taxon>Cytophagales</taxon>
        <taxon>Hymenobacteraceae</taxon>
        <taxon>Pontibacter</taxon>
    </lineage>
</organism>
<feature type="signal peptide" evidence="2">
    <location>
        <begin position="1"/>
        <end position="29"/>
    </location>
</feature>
<sequence>MNILNRKVKGIAVAILFLGVCAVTDTAVAQKKDKKQKTQQTETQTQSPQMQQQTQQSGNFSDGDLKQFADASSRLMVIQQNGEQKMLKILEEEKLSVDKFNEMAQAHQQQKLSEVGATVEETAAFNKAAQRMMELQPEMQKEVETAIQKDGMTLEKYEQIMIAYRQDPALQEKINKLMTQE</sequence>
<evidence type="ECO:0000259" key="3">
    <source>
        <dbReference type="Pfam" id="PF13767"/>
    </source>
</evidence>
<accession>A0ABS7CQI7</accession>
<evidence type="ECO:0000313" key="5">
    <source>
        <dbReference type="Proteomes" id="UP000813018"/>
    </source>
</evidence>
<proteinExistence type="predicted"/>
<comment type="caution">
    <text evidence="4">The sequence shown here is derived from an EMBL/GenBank/DDBJ whole genome shotgun (WGS) entry which is preliminary data.</text>
</comment>
<dbReference type="EMBL" id="JAHYXK010000002">
    <property type="protein sequence ID" value="MBW7466106.1"/>
    <property type="molecule type" value="Genomic_DNA"/>
</dbReference>